<protein>
    <submittedName>
        <fullName evidence="1">Uncharacterized protein</fullName>
    </submittedName>
</protein>
<feature type="non-terminal residue" evidence="1">
    <location>
        <position position="60"/>
    </location>
</feature>
<reference evidence="1" key="1">
    <citation type="submission" date="2018-05" db="EMBL/GenBank/DDBJ databases">
        <authorList>
            <person name="Lanie J.A."/>
            <person name="Ng W.-L."/>
            <person name="Kazmierczak K.M."/>
            <person name="Andrzejewski T.M."/>
            <person name="Davidsen T.M."/>
            <person name="Wayne K.J."/>
            <person name="Tettelin H."/>
            <person name="Glass J.I."/>
            <person name="Rusch D."/>
            <person name="Podicherti R."/>
            <person name="Tsui H.-C.T."/>
            <person name="Winkler M.E."/>
        </authorList>
    </citation>
    <scope>NUCLEOTIDE SEQUENCE</scope>
</reference>
<accession>A0A382UQM7</accession>
<gene>
    <name evidence="1" type="ORF">METZ01_LOCUS389400</name>
</gene>
<evidence type="ECO:0000313" key="1">
    <source>
        <dbReference type="EMBL" id="SVD36546.1"/>
    </source>
</evidence>
<sequence length="60" mass="7180">MKNFIRPLIFVSILKIVIGTLFASPETLKWFIPFVEHFTTNFGNPWEYFYNLGETMIFPY</sequence>
<proteinExistence type="predicted"/>
<name>A0A382UQM7_9ZZZZ</name>
<dbReference type="AlphaFoldDB" id="A0A382UQM7"/>
<dbReference type="EMBL" id="UINC01146046">
    <property type="protein sequence ID" value="SVD36546.1"/>
    <property type="molecule type" value="Genomic_DNA"/>
</dbReference>
<organism evidence="1">
    <name type="scientific">marine metagenome</name>
    <dbReference type="NCBI Taxonomy" id="408172"/>
    <lineage>
        <taxon>unclassified sequences</taxon>
        <taxon>metagenomes</taxon>
        <taxon>ecological metagenomes</taxon>
    </lineage>
</organism>